<feature type="non-terminal residue" evidence="1">
    <location>
        <position position="241"/>
    </location>
</feature>
<proteinExistence type="predicted"/>
<protein>
    <submittedName>
        <fullName evidence="1">Uncharacterized protein</fullName>
    </submittedName>
</protein>
<evidence type="ECO:0000313" key="2">
    <source>
        <dbReference type="Proteomes" id="UP000054560"/>
    </source>
</evidence>
<dbReference type="GeneID" id="25907379"/>
<accession>A0A0L0FW42</accession>
<reference evidence="1 2" key="1">
    <citation type="submission" date="2011-02" db="EMBL/GenBank/DDBJ databases">
        <title>The Genome Sequence of Sphaeroforma arctica JP610.</title>
        <authorList>
            <consortium name="The Broad Institute Genome Sequencing Platform"/>
            <person name="Russ C."/>
            <person name="Cuomo C."/>
            <person name="Young S.K."/>
            <person name="Zeng Q."/>
            <person name="Gargeya S."/>
            <person name="Alvarado L."/>
            <person name="Berlin A."/>
            <person name="Chapman S.B."/>
            <person name="Chen Z."/>
            <person name="Freedman E."/>
            <person name="Gellesch M."/>
            <person name="Goldberg J."/>
            <person name="Griggs A."/>
            <person name="Gujja S."/>
            <person name="Heilman E."/>
            <person name="Heiman D."/>
            <person name="Howarth C."/>
            <person name="Mehta T."/>
            <person name="Neiman D."/>
            <person name="Pearson M."/>
            <person name="Roberts A."/>
            <person name="Saif S."/>
            <person name="Shea T."/>
            <person name="Shenoy N."/>
            <person name="Sisk P."/>
            <person name="Stolte C."/>
            <person name="Sykes S."/>
            <person name="White J."/>
            <person name="Yandava C."/>
            <person name="Burger G."/>
            <person name="Gray M.W."/>
            <person name="Holland P.W.H."/>
            <person name="King N."/>
            <person name="Lang F.B.F."/>
            <person name="Roger A.J."/>
            <person name="Ruiz-Trillo I."/>
            <person name="Haas B."/>
            <person name="Nusbaum C."/>
            <person name="Birren B."/>
        </authorList>
    </citation>
    <scope>NUCLEOTIDE SEQUENCE [LARGE SCALE GENOMIC DNA]</scope>
    <source>
        <strain evidence="1 2">JP610</strain>
    </source>
</reference>
<organism evidence="1 2">
    <name type="scientific">Sphaeroforma arctica JP610</name>
    <dbReference type="NCBI Taxonomy" id="667725"/>
    <lineage>
        <taxon>Eukaryota</taxon>
        <taxon>Ichthyosporea</taxon>
        <taxon>Ichthyophonida</taxon>
        <taxon>Sphaeroforma</taxon>
    </lineage>
</organism>
<sequence>MCGRSRDARDSGNKHAQRCDHSANEGDVLIFAAGGVYVLESAVQIDKALTIRSEDATSQGIVEALTPVIFAINNVTEFQMEDVFLRDSAGAECGLKEPIALTAEFSYELFPPVTTNTAGTMKMGITDGGLNVVGSIGELFNTRVLTEIMFDDCDYAGGKILAPFIDILPNCRADLGFSVKMKDFGSCGVTITECPTMNTYESDSKIWFDELVTMGDEEAQLRVPVNRASTAMIHLKIEIDT</sequence>
<dbReference type="RefSeq" id="XP_014154683.1">
    <property type="nucleotide sequence ID" value="XM_014299208.1"/>
</dbReference>
<name>A0A0L0FW42_9EUKA</name>
<dbReference type="AlphaFoldDB" id="A0A0L0FW42"/>
<evidence type="ECO:0000313" key="1">
    <source>
        <dbReference type="EMBL" id="KNC80781.1"/>
    </source>
</evidence>
<dbReference type="Proteomes" id="UP000054560">
    <property type="component" value="Unassembled WGS sequence"/>
</dbReference>
<dbReference type="EMBL" id="KQ242109">
    <property type="protein sequence ID" value="KNC80781.1"/>
    <property type="molecule type" value="Genomic_DNA"/>
</dbReference>
<keyword evidence="2" id="KW-1185">Reference proteome</keyword>
<gene>
    <name evidence="1" type="ORF">SARC_06875</name>
</gene>